<dbReference type="Gene3D" id="1.10.287.1490">
    <property type="match status" value="1"/>
</dbReference>
<keyword evidence="2" id="KW-0812">Transmembrane</keyword>
<keyword evidence="2" id="KW-0472">Membrane</keyword>
<reference evidence="3" key="1">
    <citation type="journal article" date="2021" name="mSystems">
        <title>Bacteria and Archaea Synergistically Convert Glycine Betaine to Biogenic Methane in the Formosa Cold Seep of the South China Sea.</title>
        <authorList>
            <person name="Li L."/>
            <person name="Zhang W."/>
            <person name="Zhang S."/>
            <person name="Song L."/>
            <person name="Sun Q."/>
            <person name="Zhang H."/>
            <person name="Xiang H."/>
            <person name="Dong X."/>
        </authorList>
    </citation>
    <scope>NUCLEOTIDE SEQUENCE</scope>
    <source>
        <strain evidence="3">ZWT</strain>
    </source>
</reference>
<name>A0A9J6P5F4_9CLOT</name>
<feature type="coiled-coil region" evidence="1">
    <location>
        <begin position="111"/>
        <end position="138"/>
    </location>
</feature>
<keyword evidence="2" id="KW-1133">Transmembrane helix</keyword>
<feature type="transmembrane region" description="Helical" evidence="2">
    <location>
        <begin position="138"/>
        <end position="159"/>
    </location>
</feature>
<sequence length="160" mass="18632">MNEINELRKELDEIKDNQKNSENKFEKLESKVSEINQSLIEINISQQGDSNKFDRLESKIEKMRVGLNHELNLKFNEHRQEDLSNIQTFMDRISGVQAISDQKDSEIKHRLTEVQCDIKVLTEKVSELKDKKKEFRVALLYPIIAAVVATLISMLVMAMR</sequence>
<proteinExistence type="predicted"/>
<evidence type="ECO:0000256" key="2">
    <source>
        <dbReference type="SAM" id="Phobius"/>
    </source>
</evidence>
<gene>
    <name evidence="3" type="ORF">KDK92_19555</name>
</gene>
<accession>A0A9J6P5F4</accession>
<keyword evidence="1" id="KW-0175">Coiled coil</keyword>
<dbReference type="EMBL" id="JAGSOJ010000004">
    <property type="protein sequence ID" value="MCM1991943.1"/>
    <property type="molecule type" value="Genomic_DNA"/>
</dbReference>
<protein>
    <submittedName>
        <fullName evidence="3">Uncharacterized protein</fullName>
    </submittedName>
</protein>
<dbReference type="AlphaFoldDB" id="A0A9J6P5F4"/>
<keyword evidence="4" id="KW-1185">Reference proteome</keyword>
<organism evidence="3 4">
    <name type="scientific">Oceanirhabdus seepicola</name>
    <dbReference type="NCBI Taxonomy" id="2828781"/>
    <lineage>
        <taxon>Bacteria</taxon>
        <taxon>Bacillati</taxon>
        <taxon>Bacillota</taxon>
        <taxon>Clostridia</taxon>
        <taxon>Eubacteriales</taxon>
        <taxon>Clostridiaceae</taxon>
        <taxon>Oceanirhabdus</taxon>
    </lineage>
</organism>
<evidence type="ECO:0000256" key="1">
    <source>
        <dbReference type="SAM" id="Coils"/>
    </source>
</evidence>
<evidence type="ECO:0000313" key="4">
    <source>
        <dbReference type="Proteomes" id="UP001056429"/>
    </source>
</evidence>
<evidence type="ECO:0000313" key="3">
    <source>
        <dbReference type="EMBL" id="MCM1991943.1"/>
    </source>
</evidence>
<dbReference type="Proteomes" id="UP001056429">
    <property type="component" value="Unassembled WGS sequence"/>
</dbReference>
<reference evidence="3" key="2">
    <citation type="submission" date="2021-04" db="EMBL/GenBank/DDBJ databases">
        <authorList>
            <person name="Dong X."/>
        </authorList>
    </citation>
    <scope>NUCLEOTIDE SEQUENCE</scope>
    <source>
        <strain evidence="3">ZWT</strain>
    </source>
</reference>
<comment type="caution">
    <text evidence="3">The sequence shown here is derived from an EMBL/GenBank/DDBJ whole genome shotgun (WGS) entry which is preliminary data.</text>
</comment>
<dbReference type="RefSeq" id="WP_250861076.1">
    <property type="nucleotide sequence ID" value="NZ_JAGSOJ010000004.1"/>
</dbReference>
<feature type="coiled-coil region" evidence="1">
    <location>
        <begin position="1"/>
        <end position="38"/>
    </location>
</feature>